<dbReference type="GO" id="GO:0003677">
    <property type="term" value="F:DNA binding"/>
    <property type="evidence" value="ECO:0007669"/>
    <property type="project" value="UniProtKB-UniRule"/>
</dbReference>
<dbReference type="PANTHER" id="PTHR47506">
    <property type="entry name" value="TRANSCRIPTIONAL REGULATORY PROTEIN"/>
    <property type="match status" value="1"/>
</dbReference>
<keyword evidence="2 4" id="KW-0238">DNA-binding</keyword>
<dbReference type="InterPro" id="IPR036271">
    <property type="entry name" value="Tet_transcr_reg_TetR-rel_C_sf"/>
</dbReference>
<gene>
    <name evidence="6" type="ORF">EHQ76_09680</name>
</gene>
<accession>A0A5F2BD04</accession>
<dbReference type="InterPro" id="IPR001647">
    <property type="entry name" value="HTH_TetR"/>
</dbReference>
<reference evidence="6 7" key="1">
    <citation type="journal article" date="2019" name="PLoS Negl. Trop. Dis.">
        <title>Revisiting the worldwide diversity of Leptospira species in the environment.</title>
        <authorList>
            <person name="Vincent A.T."/>
            <person name="Schiettekatte O."/>
            <person name="Bourhy P."/>
            <person name="Veyrier F.J."/>
            <person name="Picardeau M."/>
        </authorList>
    </citation>
    <scope>NUCLEOTIDE SEQUENCE [LARGE SCALE GENOMIC DNA]</scope>
    <source>
        <strain evidence="6 7">201702444</strain>
    </source>
</reference>
<proteinExistence type="predicted"/>
<keyword evidence="1" id="KW-0805">Transcription regulation</keyword>
<evidence type="ECO:0000313" key="7">
    <source>
        <dbReference type="Proteomes" id="UP000298429"/>
    </source>
</evidence>
<evidence type="ECO:0000313" key="6">
    <source>
        <dbReference type="EMBL" id="TGM03474.1"/>
    </source>
</evidence>
<evidence type="ECO:0000256" key="3">
    <source>
        <dbReference type="ARBA" id="ARBA00023163"/>
    </source>
</evidence>
<keyword evidence="3" id="KW-0804">Transcription</keyword>
<evidence type="ECO:0000259" key="5">
    <source>
        <dbReference type="PROSITE" id="PS50977"/>
    </source>
</evidence>
<dbReference type="PRINTS" id="PR00455">
    <property type="entry name" value="HTHTETR"/>
</dbReference>
<evidence type="ECO:0000256" key="2">
    <source>
        <dbReference type="ARBA" id="ARBA00023125"/>
    </source>
</evidence>
<sequence length="197" mass="23332">MKQAPLKQDPAKERILKATVRLFYEKGYSDTGINEILSEAEAFKKSLYRYFPSKKDLGISYVSFQEDQIIGLAEIMMNKYGKYQDFVQAWIKFIQRRLRTTYRFGCPLANFSVQTRHEPELRERILESIDRWNRSFSIYFSRPIWKKKKSLNSKTALEFSEKALFLYQGAMQLYGATGNKKFIDRLEMELLKLEESV</sequence>
<dbReference type="RefSeq" id="WP_135670801.1">
    <property type="nucleotide sequence ID" value="NZ_RQGN01000045.1"/>
</dbReference>
<dbReference type="Pfam" id="PF00440">
    <property type="entry name" value="TetR_N"/>
    <property type="match status" value="1"/>
</dbReference>
<comment type="caution">
    <text evidence="6">The sequence shown here is derived from an EMBL/GenBank/DDBJ whole genome shotgun (WGS) entry which is preliminary data.</text>
</comment>
<dbReference type="OrthoDB" id="9812484at2"/>
<dbReference type="PROSITE" id="PS50977">
    <property type="entry name" value="HTH_TETR_2"/>
    <property type="match status" value="1"/>
</dbReference>
<dbReference type="SUPFAM" id="SSF48498">
    <property type="entry name" value="Tetracyclin repressor-like, C-terminal domain"/>
    <property type="match status" value="1"/>
</dbReference>
<name>A0A5F2BD04_9LEPT</name>
<dbReference type="SUPFAM" id="SSF46689">
    <property type="entry name" value="Homeodomain-like"/>
    <property type="match status" value="1"/>
</dbReference>
<dbReference type="AlphaFoldDB" id="A0A5F2BD04"/>
<protein>
    <submittedName>
        <fullName evidence="6">TetR/AcrR family transcriptional regulator</fullName>
    </submittedName>
</protein>
<feature type="DNA-binding region" description="H-T-H motif" evidence="4">
    <location>
        <begin position="32"/>
        <end position="51"/>
    </location>
</feature>
<dbReference type="PANTHER" id="PTHR47506:SF3">
    <property type="entry name" value="HTH-TYPE TRANSCRIPTIONAL REGULATOR LMRA"/>
    <property type="match status" value="1"/>
</dbReference>
<dbReference type="Gene3D" id="1.10.357.10">
    <property type="entry name" value="Tetracycline Repressor, domain 2"/>
    <property type="match status" value="1"/>
</dbReference>
<evidence type="ECO:0000256" key="1">
    <source>
        <dbReference type="ARBA" id="ARBA00023015"/>
    </source>
</evidence>
<organism evidence="6 7">
    <name type="scientific">Leptospira barantonii</name>
    <dbReference type="NCBI Taxonomy" id="2023184"/>
    <lineage>
        <taxon>Bacteria</taxon>
        <taxon>Pseudomonadati</taxon>
        <taxon>Spirochaetota</taxon>
        <taxon>Spirochaetia</taxon>
        <taxon>Leptospirales</taxon>
        <taxon>Leptospiraceae</taxon>
        <taxon>Leptospira</taxon>
    </lineage>
</organism>
<dbReference type="InterPro" id="IPR009057">
    <property type="entry name" value="Homeodomain-like_sf"/>
</dbReference>
<feature type="domain" description="HTH tetR-type" evidence="5">
    <location>
        <begin position="9"/>
        <end position="69"/>
    </location>
</feature>
<dbReference type="EMBL" id="RQGN01000045">
    <property type="protein sequence ID" value="TGM03474.1"/>
    <property type="molecule type" value="Genomic_DNA"/>
</dbReference>
<evidence type="ECO:0000256" key="4">
    <source>
        <dbReference type="PROSITE-ProRule" id="PRU00335"/>
    </source>
</evidence>
<dbReference type="Proteomes" id="UP000298429">
    <property type="component" value="Unassembled WGS sequence"/>
</dbReference>